<reference evidence="7 9" key="2">
    <citation type="submission" date="2023-07" db="EMBL/GenBank/DDBJ databases">
        <title>Genomic Encyclopedia of Type Strains, Phase IV (KMG-IV): sequencing the most valuable type-strain genomes for metagenomic binning, comparative biology and taxonomic classification.</title>
        <authorList>
            <person name="Goeker M."/>
        </authorList>
    </citation>
    <scope>NUCLEOTIDE SEQUENCE [LARGE SCALE GENOMIC DNA]</scope>
    <source>
        <strain evidence="7 9">DSM 338</strain>
    </source>
</reference>
<dbReference type="PROSITE" id="PS50949">
    <property type="entry name" value="HTH_GNTR"/>
    <property type="match status" value="1"/>
</dbReference>
<dbReference type="GO" id="GO:0003677">
    <property type="term" value="F:DNA binding"/>
    <property type="evidence" value="ECO:0007669"/>
    <property type="project" value="UniProtKB-KW"/>
</dbReference>
<reference evidence="6" key="1">
    <citation type="submission" date="2022-12" db="EMBL/GenBank/DDBJ databases">
        <title>Reference genome sequencing for broad-spectrum identification of bacterial and archaeal isolates by mass spectrometry.</title>
        <authorList>
            <person name="Sekiguchi Y."/>
            <person name="Tourlousse D.M."/>
        </authorList>
    </citation>
    <scope>NUCLEOTIDE SEQUENCE</scope>
    <source>
        <strain evidence="6">301</strain>
    </source>
</reference>
<dbReference type="InterPro" id="IPR000524">
    <property type="entry name" value="Tscrpt_reg_HTH_GntR"/>
</dbReference>
<dbReference type="AlphaFoldDB" id="A0A9W6CM13"/>
<dbReference type="Pfam" id="PF07729">
    <property type="entry name" value="FCD"/>
    <property type="match status" value="1"/>
</dbReference>
<keyword evidence="9" id="KW-1185">Reference proteome</keyword>
<keyword evidence="1" id="KW-0805">Transcription regulation</keyword>
<evidence type="ECO:0000313" key="7">
    <source>
        <dbReference type="EMBL" id="MDR6336262.1"/>
    </source>
</evidence>
<dbReference type="Proteomes" id="UP001245370">
    <property type="component" value="Unassembled WGS sequence"/>
</dbReference>
<dbReference type="InterPro" id="IPR008920">
    <property type="entry name" value="TF_FadR/GntR_C"/>
</dbReference>
<dbReference type="SUPFAM" id="SSF48008">
    <property type="entry name" value="GntR ligand-binding domain-like"/>
    <property type="match status" value="1"/>
</dbReference>
<gene>
    <name evidence="7" type="ORF">GGQ86_004761</name>
    <name evidence="6" type="ORF">XFLAVUS301_47050</name>
</gene>
<evidence type="ECO:0000256" key="2">
    <source>
        <dbReference type="ARBA" id="ARBA00023125"/>
    </source>
</evidence>
<dbReference type="PRINTS" id="PR00035">
    <property type="entry name" value="HTHGNTR"/>
</dbReference>
<evidence type="ECO:0000256" key="3">
    <source>
        <dbReference type="ARBA" id="ARBA00023163"/>
    </source>
</evidence>
<dbReference type="SUPFAM" id="SSF46785">
    <property type="entry name" value="Winged helix' DNA-binding domain"/>
    <property type="match status" value="1"/>
</dbReference>
<dbReference type="Pfam" id="PF00392">
    <property type="entry name" value="GntR"/>
    <property type="match status" value="1"/>
</dbReference>
<dbReference type="SMART" id="SM00345">
    <property type="entry name" value="HTH_GNTR"/>
    <property type="match status" value="1"/>
</dbReference>
<dbReference type="EMBL" id="JAVDPY010000011">
    <property type="protein sequence ID" value="MDR6336262.1"/>
    <property type="molecule type" value="Genomic_DNA"/>
</dbReference>
<keyword evidence="2 7" id="KW-0238">DNA-binding</keyword>
<dbReference type="Gene3D" id="1.10.10.10">
    <property type="entry name" value="Winged helix-like DNA-binding domain superfamily/Winged helix DNA-binding domain"/>
    <property type="match status" value="1"/>
</dbReference>
<comment type="caution">
    <text evidence="6">The sequence shown here is derived from an EMBL/GenBank/DDBJ whole genome shotgun (WGS) entry which is preliminary data.</text>
</comment>
<feature type="region of interest" description="Disordered" evidence="4">
    <location>
        <begin position="43"/>
        <end position="64"/>
    </location>
</feature>
<feature type="domain" description="HTH gntR-type" evidence="5">
    <location>
        <begin position="65"/>
        <end position="132"/>
    </location>
</feature>
<evidence type="ECO:0000256" key="4">
    <source>
        <dbReference type="SAM" id="MobiDB-lite"/>
    </source>
</evidence>
<dbReference type="InterPro" id="IPR011711">
    <property type="entry name" value="GntR_C"/>
</dbReference>
<dbReference type="EMBL" id="BSDO01000010">
    <property type="protein sequence ID" value="GLI25031.1"/>
    <property type="molecule type" value="Genomic_DNA"/>
</dbReference>
<dbReference type="Gene3D" id="1.20.120.530">
    <property type="entry name" value="GntR ligand-binding domain-like"/>
    <property type="match status" value="1"/>
</dbReference>
<accession>A0A9W6CM13</accession>
<dbReference type="RefSeq" id="WP_281809725.1">
    <property type="nucleotide sequence ID" value="NZ_BSDO01000010.1"/>
</dbReference>
<proteinExistence type="predicted"/>
<dbReference type="Proteomes" id="UP001144397">
    <property type="component" value="Unassembled WGS sequence"/>
</dbReference>
<evidence type="ECO:0000256" key="1">
    <source>
        <dbReference type="ARBA" id="ARBA00023015"/>
    </source>
</evidence>
<dbReference type="InterPro" id="IPR036388">
    <property type="entry name" value="WH-like_DNA-bd_sf"/>
</dbReference>
<dbReference type="GO" id="GO:0003700">
    <property type="term" value="F:DNA-binding transcription factor activity"/>
    <property type="evidence" value="ECO:0007669"/>
    <property type="project" value="InterPro"/>
</dbReference>
<evidence type="ECO:0000259" key="5">
    <source>
        <dbReference type="PROSITE" id="PS50949"/>
    </source>
</evidence>
<feature type="compositionally biased region" description="Basic and acidic residues" evidence="4">
    <location>
        <begin position="43"/>
        <end position="60"/>
    </location>
</feature>
<evidence type="ECO:0000313" key="8">
    <source>
        <dbReference type="Proteomes" id="UP001144397"/>
    </source>
</evidence>
<name>A0A9W6CM13_XANFL</name>
<dbReference type="PANTHER" id="PTHR43537:SF5">
    <property type="entry name" value="UXU OPERON TRANSCRIPTIONAL REGULATOR"/>
    <property type="match status" value="1"/>
</dbReference>
<keyword evidence="3" id="KW-0804">Transcription</keyword>
<sequence>MAKAGSKVVSRALSKTPVKRQKRQSVFEDADVGLDILLEPLRETRKEPRAPARRPRRDDAPAEDASLTDRAYRILEELIATLQLPPGAVLSELTLSDRLKIGRTPIREALQRLARDGLVVVLPRRGVLVSDINLRTQLRLLEVRRVLEVLMAGLAAERATAEEREAFAEIAGSMRQAAEVEDDLAFMRLDRRFNLLMAQASRNEFAVRSMGLMNALSRRFWYQHYKEVADLPLAARLHAEVAEAVARRDRKAAETAASNLVDYIEDFARKTLDA</sequence>
<evidence type="ECO:0000313" key="6">
    <source>
        <dbReference type="EMBL" id="GLI25031.1"/>
    </source>
</evidence>
<organism evidence="6 8">
    <name type="scientific">Xanthobacter flavus</name>
    <dbReference type="NCBI Taxonomy" id="281"/>
    <lineage>
        <taxon>Bacteria</taxon>
        <taxon>Pseudomonadati</taxon>
        <taxon>Pseudomonadota</taxon>
        <taxon>Alphaproteobacteria</taxon>
        <taxon>Hyphomicrobiales</taxon>
        <taxon>Xanthobacteraceae</taxon>
        <taxon>Xanthobacter</taxon>
    </lineage>
</organism>
<evidence type="ECO:0000313" key="9">
    <source>
        <dbReference type="Proteomes" id="UP001245370"/>
    </source>
</evidence>
<dbReference type="PANTHER" id="PTHR43537">
    <property type="entry name" value="TRANSCRIPTIONAL REGULATOR, GNTR FAMILY"/>
    <property type="match status" value="1"/>
</dbReference>
<dbReference type="CDD" id="cd07377">
    <property type="entry name" value="WHTH_GntR"/>
    <property type="match status" value="1"/>
</dbReference>
<dbReference type="InterPro" id="IPR036390">
    <property type="entry name" value="WH_DNA-bd_sf"/>
</dbReference>
<protein>
    <submittedName>
        <fullName evidence="7">DNA-binding GntR family transcriptional regulator</fullName>
    </submittedName>
</protein>
<dbReference type="GeneID" id="95765474"/>
<dbReference type="SMART" id="SM00895">
    <property type="entry name" value="FCD"/>
    <property type="match status" value="1"/>
</dbReference>
<feature type="region of interest" description="Disordered" evidence="4">
    <location>
        <begin position="1"/>
        <end position="24"/>
    </location>
</feature>